<dbReference type="PANTHER" id="PTHR11011">
    <property type="entry name" value="MALE STERILITY PROTEIN 2-RELATED"/>
    <property type="match status" value="1"/>
</dbReference>
<dbReference type="Pfam" id="PF07993">
    <property type="entry name" value="NAD_binding_4"/>
    <property type="match status" value="1"/>
</dbReference>
<dbReference type="RefSeq" id="WP_308718245.1">
    <property type="nucleotide sequence ID" value="NZ_JAVHUY010000068.1"/>
</dbReference>
<accession>A0ABU0ZVF5</accession>
<dbReference type="Gene3D" id="1.20.1440.100">
    <property type="entry name" value="SG protein - dephosphorylation function"/>
    <property type="match status" value="1"/>
</dbReference>
<dbReference type="EMBL" id="JAVHUY010000068">
    <property type="protein sequence ID" value="MDQ7911014.1"/>
    <property type="molecule type" value="Genomic_DNA"/>
</dbReference>
<reference evidence="3 4" key="1">
    <citation type="submission" date="2023-08" db="EMBL/GenBank/DDBJ databases">
        <title>Phytohabitans sansha sp. nov., isolated from marine sediment.</title>
        <authorList>
            <person name="Zhao Y."/>
            <person name="Yi K."/>
        </authorList>
    </citation>
    <scope>NUCLEOTIDE SEQUENCE [LARGE SCALE GENOMIC DNA]</scope>
    <source>
        <strain evidence="3 4">ZYX-F-186</strain>
    </source>
</reference>
<dbReference type="CDD" id="cd02612">
    <property type="entry name" value="HAD_PGPPase"/>
    <property type="match status" value="1"/>
</dbReference>
<organism evidence="3 4">
    <name type="scientific">Phytohabitans maris</name>
    <dbReference type="NCBI Taxonomy" id="3071409"/>
    <lineage>
        <taxon>Bacteria</taxon>
        <taxon>Bacillati</taxon>
        <taxon>Actinomycetota</taxon>
        <taxon>Actinomycetes</taxon>
        <taxon>Micromonosporales</taxon>
        <taxon>Micromonosporaceae</taxon>
    </lineage>
</organism>
<dbReference type="InterPro" id="IPR013120">
    <property type="entry name" value="FAR_NAD-bd"/>
</dbReference>
<dbReference type="GO" id="GO:0016787">
    <property type="term" value="F:hydrolase activity"/>
    <property type="evidence" value="ECO:0007669"/>
    <property type="project" value="UniProtKB-KW"/>
</dbReference>
<feature type="domain" description="Thioester reductase (TE)" evidence="2">
    <location>
        <begin position="37"/>
        <end position="354"/>
    </location>
</feature>
<feature type="region of interest" description="Disordered" evidence="1">
    <location>
        <begin position="1"/>
        <end position="26"/>
    </location>
</feature>
<dbReference type="InterPro" id="IPR036412">
    <property type="entry name" value="HAD-like_sf"/>
</dbReference>
<dbReference type="NCBIfam" id="TIGR01490">
    <property type="entry name" value="HAD-SF-IB-hyp1"/>
    <property type="match status" value="1"/>
</dbReference>
<keyword evidence="4" id="KW-1185">Reference proteome</keyword>
<dbReference type="Proteomes" id="UP001230908">
    <property type="component" value="Unassembled WGS sequence"/>
</dbReference>
<evidence type="ECO:0000259" key="2">
    <source>
        <dbReference type="Pfam" id="PF07993"/>
    </source>
</evidence>
<comment type="caution">
    <text evidence="3">The sequence shown here is derived from an EMBL/GenBank/DDBJ whole genome shotgun (WGS) entry which is preliminary data.</text>
</comment>
<dbReference type="PANTHER" id="PTHR11011:SF45">
    <property type="entry name" value="FATTY ACYL-COA REDUCTASE CG8306-RELATED"/>
    <property type="match status" value="1"/>
</dbReference>
<feature type="compositionally biased region" description="Basic and acidic residues" evidence="1">
    <location>
        <begin position="9"/>
        <end position="22"/>
    </location>
</feature>
<dbReference type="Gene3D" id="3.40.50.1000">
    <property type="entry name" value="HAD superfamily/HAD-like"/>
    <property type="match status" value="1"/>
</dbReference>
<evidence type="ECO:0000313" key="4">
    <source>
        <dbReference type="Proteomes" id="UP001230908"/>
    </source>
</evidence>
<keyword evidence="3" id="KW-0378">Hydrolase</keyword>
<dbReference type="NCBIfam" id="TIGR01488">
    <property type="entry name" value="HAD-SF-IB"/>
    <property type="match status" value="1"/>
</dbReference>
<protein>
    <submittedName>
        <fullName evidence="3">HAD-IB family hydrolase</fullName>
    </submittedName>
</protein>
<dbReference type="Gene3D" id="3.40.50.720">
    <property type="entry name" value="NAD(P)-binding Rossmann-like Domain"/>
    <property type="match status" value="1"/>
</dbReference>
<proteinExistence type="predicted"/>
<gene>
    <name evidence="3" type="ORF">RB614_41655</name>
</gene>
<dbReference type="InterPro" id="IPR023214">
    <property type="entry name" value="HAD_sf"/>
</dbReference>
<sequence length="781" mass="86120">MSGSPEATSPDHDGDGAPRDGARQAQPGHLRGKHILLTGGTGFLGQALLEKLLSSYPETRVTLLIRRRGSSSGADRLATLLKRPVFAKWREAVGPERAAAVVAERVSVVDAELGSTEVSLPGDVDAVIHAASTVSFDPPIDDAFRTNVQGVIDLYEAVKAAAKDNKPHVVHVSTAYVAGARKGVVPERSLDHDADWRIELAASRAARESVEWDSRRPAVLKRAIADARKDHGKSGPRSTSTAAERRRVEWVEKQLVEYGRLRAQSVGWPDVYTFTKALGERVAEQMLTGVMPLSVVRPAIVESALRYPFPGWIDGFKMADPLILAFGRGILPEFPGLPDGVLDVIPVDIVVNATLAVAAAPPPVDEPAYFHVGSGARNPLTFRAMYDSVKEYFTDHPMPDGGRGQIKVPEWTFPGARRVERQLRTGERVLSVAQKALLSAPANKRTRRWQDDLTRQQDQLDFLRKYADLYGVYTEAEVIYTDTKLLALHRALPAERAEEHGFDAGVIDWHHYLQEVHYPAITATMRRATTGRRSSSNALPPLKRSPNGGDVVAVFDLEGTLVASNVIETYLLARLCDLPRSGWPGELADLVRKLPRYLAAERRDRGEFLRTFMRRYAGADEAGLARIVHERLGDALLRRSHPEAIRQVRKHRTAGHRTILITGTVDVLVQPIAGLFDEVVASRLHMRDGRYSGFLEAPPLVGEARAAWLRRYAEHAGADLPASYAYGDSYSDRPLLEAVGHPVAVNPDPHLYRHAKSRRWAVAQWKAYTLPASDAFLETVP</sequence>
<dbReference type="InterPro" id="IPR026055">
    <property type="entry name" value="FAR"/>
</dbReference>
<name>A0ABU0ZVF5_9ACTN</name>
<dbReference type="Pfam" id="PF12710">
    <property type="entry name" value="HAD"/>
    <property type="match status" value="1"/>
</dbReference>
<evidence type="ECO:0000313" key="3">
    <source>
        <dbReference type="EMBL" id="MDQ7911014.1"/>
    </source>
</evidence>
<dbReference type="SUPFAM" id="SSF51735">
    <property type="entry name" value="NAD(P)-binding Rossmann-fold domains"/>
    <property type="match status" value="1"/>
</dbReference>
<evidence type="ECO:0000256" key="1">
    <source>
        <dbReference type="SAM" id="MobiDB-lite"/>
    </source>
</evidence>
<dbReference type="InterPro" id="IPR036291">
    <property type="entry name" value="NAD(P)-bd_dom_sf"/>
</dbReference>
<dbReference type="SUPFAM" id="SSF56784">
    <property type="entry name" value="HAD-like"/>
    <property type="match status" value="1"/>
</dbReference>
<dbReference type="InterPro" id="IPR006385">
    <property type="entry name" value="HAD_hydro_SerB1"/>
</dbReference>